<evidence type="ECO:0000313" key="12">
    <source>
        <dbReference type="Proteomes" id="UP001501490"/>
    </source>
</evidence>
<dbReference type="EC" id="2.1.1.72" evidence="2"/>
<evidence type="ECO:0000256" key="6">
    <source>
        <dbReference type="ARBA" id="ARBA00022747"/>
    </source>
</evidence>
<evidence type="ECO:0000313" key="11">
    <source>
        <dbReference type="EMBL" id="GAA3632909.1"/>
    </source>
</evidence>
<dbReference type="InterPro" id="IPR003356">
    <property type="entry name" value="DNA_methylase_A-5"/>
</dbReference>
<dbReference type="EMBL" id="BAABAB010000031">
    <property type="protein sequence ID" value="GAA3632909.1"/>
    <property type="molecule type" value="Genomic_DNA"/>
</dbReference>
<dbReference type="InterPro" id="IPR038333">
    <property type="entry name" value="T1MK-like_N_sf"/>
</dbReference>
<evidence type="ECO:0000256" key="1">
    <source>
        <dbReference type="ARBA" id="ARBA00006594"/>
    </source>
</evidence>
<dbReference type="RefSeq" id="WP_344807775.1">
    <property type="nucleotide sequence ID" value="NZ_BAABAB010000031.1"/>
</dbReference>
<comment type="caution">
    <text evidence="11">The sequence shown here is derived from an EMBL/GenBank/DDBJ whole genome shotgun (WGS) entry which is preliminary data.</text>
</comment>
<dbReference type="Pfam" id="PF02384">
    <property type="entry name" value="N6_Mtase"/>
    <property type="match status" value="1"/>
</dbReference>
<evidence type="ECO:0000259" key="9">
    <source>
        <dbReference type="Pfam" id="PF02384"/>
    </source>
</evidence>
<evidence type="ECO:0000256" key="8">
    <source>
        <dbReference type="SAM" id="MobiDB-lite"/>
    </source>
</evidence>
<evidence type="ECO:0000256" key="4">
    <source>
        <dbReference type="ARBA" id="ARBA00022679"/>
    </source>
</evidence>
<dbReference type="GO" id="GO:0008168">
    <property type="term" value="F:methyltransferase activity"/>
    <property type="evidence" value="ECO:0007669"/>
    <property type="project" value="UniProtKB-KW"/>
</dbReference>
<dbReference type="InterPro" id="IPR029063">
    <property type="entry name" value="SAM-dependent_MTases_sf"/>
</dbReference>
<name>A0ABP7AI89_9ACTN</name>
<protein>
    <recommendedName>
        <fullName evidence="2">site-specific DNA-methyltransferase (adenine-specific)</fullName>
        <ecNumber evidence="2">2.1.1.72</ecNumber>
    </recommendedName>
</protein>
<reference evidence="12" key="1">
    <citation type="journal article" date="2019" name="Int. J. Syst. Evol. Microbiol.">
        <title>The Global Catalogue of Microorganisms (GCM) 10K type strain sequencing project: providing services to taxonomists for standard genome sequencing and annotation.</title>
        <authorList>
            <consortium name="The Broad Institute Genomics Platform"/>
            <consortium name="The Broad Institute Genome Sequencing Center for Infectious Disease"/>
            <person name="Wu L."/>
            <person name="Ma J."/>
        </authorList>
    </citation>
    <scope>NUCLEOTIDE SEQUENCE [LARGE SCALE GENOMIC DNA]</scope>
    <source>
        <strain evidence="12">JCM 16929</strain>
    </source>
</reference>
<organism evidence="11 12">
    <name type="scientific">Microlunatus ginsengisoli</name>
    <dbReference type="NCBI Taxonomy" id="363863"/>
    <lineage>
        <taxon>Bacteria</taxon>
        <taxon>Bacillati</taxon>
        <taxon>Actinomycetota</taxon>
        <taxon>Actinomycetes</taxon>
        <taxon>Propionibacteriales</taxon>
        <taxon>Propionibacteriaceae</taxon>
        <taxon>Microlunatus</taxon>
    </lineage>
</organism>
<dbReference type="PROSITE" id="PS00092">
    <property type="entry name" value="N6_MTASE"/>
    <property type="match status" value="1"/>
</dbReference>
<evidence type="ECO:0000256" key="2">
    <source>
        <dbReference type="ARBA" id="ARBA00011900"/>
    </source>
</evidence>
<evidence type="ECO:0000259" key="10">
    <source>
        <dbReference type="Pfam" id="PF12161"/>
    </source>
</evidence>
<dbReference type="PANTHER" id="PTHR42933">
    <property type="entry name" value="SLR6095 PROTEIN"/>
    <property type="match status" value="1"/>
</dbReference>
<dbReference type="Gene3D" id="1.20.1260.30">
    <property type="match status" value="1"/>
</dbReference>
<gene>
    <name evidence="11" type="ORF">GCM10022236_39310</name>
</gene>
<proteinExistence type="inferred from homology"/>
<accession>A0ABP7AI89</accession>
<dbReference type="Gene3D" id="3.40.50.150">
    <property type="entry name" value="Vaccinia Virus protein VP39"/>
    <property type="match status" value="1"/>
</dbReference>
<evidence type="ECO:0000256" key="7">
    <source>
        <dbReference type="ARBA" id="ARBA00047942"/>
    </source>
</evidence>
<comment type="catalytic activity">
    <reaction evidence="7">
        <text>a 2'-deoxyadenosine in DNA + S-adenosyl-L-methionine = an N(6)-methyl-2'-deoxyadenosine in DNA + S-adenosyl-L-homocysteine + H(+)</text>
        <dbReference type="Rhea" id="RHEA:15197"/>
        <dbReference type="Rhea" id="RHEA-COMP:12418"/>
        <dbReference type="Rhea" id="RHEA-COMP:12419"/>
        <dbReference type="ChEBI" id="CHEBI:15378"/>
        <dbReference type="ChEBI" id="CHEBI:57856"/>
        <dbReference type="ChEBI" id="CHEBI:59789"/>
        <dbReference type="ChEBI" id="CHEBI:90615"/>
        <dbReference type="ChEBI" id="CHEBI:90616"/>
        <dbReference type="EC" id="2.1.1.72"/>
    </reaction>
</comment>
<keyword evidence="3 11" id="KW-0489">Methyltransferase</keyword>
<dbReference type="PRINTS" id="PR00507">
    <property type="entry name" value="N12N6MTFRASE"/>
</dbReference>
<evidence type="ECO:0000256" key="3">
    <source>
        <dbReference type="ARBA" id="ARBA00022603"/>
    </source>
</evidence>
<dbReference type="PANTHER" id="PTHR42933:SF3">
    <property type="entry name" value="TYPE I RESTRICTION ENZYME MJAVIII METHYLASE SUBUNIT"/>
    <property type="match status" value="1"/>
</dbReference>
<dbReference type="Pfam" id="PF12161">
    <property type="entry name" value="HsdM_N"/>
    <property type="match status" value="1"/>
</dbReference>
<dbReference type="InterPro" id="IPR002052">
    <property type="entry name" value="DNA_methylase_N6_adenine_CS"/>
</dbReference>
<dbReference type="Proteomes" id="UP001501490">
    <property type="component" value="Unassembled WGS sequence"/>
</dbReference>
<sequence length="585" mass="65645">MSNLGNFVWSIADQLRGVYKPHQYGDVILPMTILRRLDCVLAATRDKVWEIAAAEPREELRNVKIRRATGLNFYNTSPWDFGRLTGDPDGLAANLTDYIAGFSKNIDVFDRFRFENQIAMMAEKNRLLIVAQAFSEVNLHPKLVSNAEMGDLFEELIRKFAEASNETAGEHFTPRDAIRLMVDLLFAEDNDALQSTQVIRTVYDPTAGTGGMLSVAEEYLIGSPEKPGLNPDARLRLYGQEINDQSYAICKSDMIVKGQDATNIRLGDTLSDDLFAGTTFDYCLSNPPYGVDWKASQPKVKAEVQRDGERSRFPGGLPPISDGQMLFLQHLATKMRPVHEGGGRAAIVLNGSPLFTGGAESGPSQIRRWLLEHDLVDAIVALPTNMFYNTGIATYVWILDNTKHADRIGKIQLIDGTSFFTKMRRNLGAKNREVSAQDRATILKLYDDFAETEHSRIFTTDTFGYWTVTVERPLVDESGKVIRDRKGSAKPDTKHRDTENVPFTYGGNSRGADARDAVVKEYLEAEVLPHVPDAWVDESKTKTGYEIPFTRQFYRYVPPRPLEEIDADLNKIIGEIMALLREVES</sequence>
<dbReference type="SUPFAM" id="SSF53335">
    <property type="entry name" value="S-adenosyl-L-methionine-dependent methyltransferases"/>
    <property type="match status" value="1"/>
</dbReference>
<evidence type="ECO:0000256" key="5">
    <source>
        <dbReference type="ARBA" id="ARBA00022691"/>
    </source>
</evidence>
<dbReference type="InterPro" id="IPR051537">
    <property type="entry name" value="DNA_Adenine_Mtase"/>
</dbReference>
<dbReference type="GO" id="GO:0032259">
    <property type="term" value="P:methylation"/>
    <property type="evidence" value="ECO:0007669"/>
    <property type="project" value="UniProtKB-KW"/>
</dbReference>
<keyword evidence="5" id="KW-0949">S-adenosyl-L-methionine</keyword>
<feature type="domain" description="DNA methylase adenine-specific" evidence="9">
    <location>
        <begin position="148"/>
        <end position="453"/>
    </location>
</feature>
<feature type="region of interest" description="Disordered" evidence="8">
    <location>
        <begin position="484"/>
        <end position="509"/>
    </location>
</feature>
<feature type="domain" description="N6 adenine-specific DNA methyltransferase N-terminal" evidence="10">
    <location>
        <begin position="4"/>
        <end position="133"/>
    </location>
</feature>
<keyword evidence="6" id="KW-0680">Restriction system</keyword>
<keyword evidence="4" id="KW-0808">Transferase</keyword>
<dbReference type="InterPro" id="IPR022749">
    <property type="entry name" value="D12N6_MeTrfase_N"/>
</dbReference>
<keyword evidence="12" id="KW-1185">Reference proteome</keyword>
<feature type="compositionally biased region" description="Basic and acidic residues" evidence="8">
    <location>
        <begin position="484"/>
        <end position="499"/>
    </location>
</feature>
<comment type="similarity">
    <text evidence="1">Belongs to the N(4)/N(6)-methyltransferase family.</text>
</comment>